<protein>
    <recommendedName>
        <fullName evidence="3">Nucleotidyltransferase family protein</fullName>
    </recommendedName>
</protein>
<dbReference type="OrthoDB" id="9812148at2"/>
<dbReference type="KEGG" id="alq:C7Y71_010400"/>
<evidence type="ECO:0000313" key="1">
    <source>
        <dbReference type="EMBL" id="QFQ13387.1"/>
    </source>
</evidence>
<keyword evidence="2" id="KW-1185">Reference proteome</keyword>
<dbReference type="Pfam" id="PF14907">
    <property type="entry name" value="NTP_transf_5"/>
    <property type="match status" value="1"/>
</dbReference>
<dbReference type="InterPro" id="IPR039498">
    <property type="entry name" value="NTP_transf_5"/>
</dbReference>
<dbReference type="EMBL" id="CP033459">
    <property type="protein sequence ID" value="QFQ13387.1"/>
    <property type="molecule type" value="Genomic_DNA"/>
</dbReference>
<proteinExistence type="predicted"/>
<dbReference type="AlphaFoldDB" id="A0A5P8E916"/>
<name>A0A5P8E916_9BACT</name>
<dbReference type="Proteomes" id="UP000249375">
    <property type="component" value="Chromosome"/>
</dbReference>
<evidence type="ECO:0008006" key="3">
    <source>
        <dbReference type="Google" id="ProtNLM"/>
    </source>
</evidence>
<reference evidence="1 2" key="1">
    <citation type="submission" date="2018-11" db="EMBL/GenBank/DDBJ databases">
        <authorList>
            <person name="Na S.W."/>
            <person name="Baik M."/>
        </authorList>
    </citation>
    <scope>NUCLEOTIDE SEQUENCE [LARGE SCALE GENOMIC DNA]</scope>
    <source>
        <strain evidence="1 2">E39</strain>
    </source>
</reference>
<dbReference type="Gene3D" id="3.30.460.40">
    <property type="match status" value="1"/>
</dbReference>
<gene>
    <name evidence="1" type="ORF">C7Y71_010400</name>
</gene>
<dbReference type="RefSeq" id="WP_111897618.1">
    <property type="nucleotide sequence ID" value="NZ_CP033459.1"/>
</dbReference>
<sequence>MDRTLSCFFALLRAGLWGHPIDVSLFENFTDWQEIQRLARAQTVVGVVLEGISSLPQNMRPVKSEYMQWLSLVMQIENANDMLNDGVTEVYSMFRKAGFEGVLLKGQGIAQYYREPRHRQPGDIDLYFGEENYQTTTKFIEDSGFALEMETSYHSSFKYGEIEVENHRVFVDFYNNKNKKKLRIWQGRQDEYTNAAFVHKGITVPTLSHQTNAVYIFLHLLHHFLQVGIGLRQVCDWAVYLTVNQKYIDSKQFAADLEYLPIKRAATAFACLCVNYLGMNAEMFPFPVDTTQARKDGEWLVRDVIVAGNFGDDILQHFKTKHKWERIKAYYKAVKRHLSVYRLCPSEVRAYPLKWLKSKIKKEEFYEH</sequence>
<accession>A0A5P8E916</accession>
<evidence type="ECO:0000313" key="2">
    <source>
        <dbReference type="Proteomes" id="UP000249375"/>
    </source>
</evidence>
<organism evidence="1 2">
    <name type="scientific">Pseudoprevotella muciniphila</name>
    <dbReference type="NCBI Taxonomy" id="2133944"/>
    <lineage>
        <taxon>Bacteria</taxon>
        <taxon>Pseudomonadati</taxon>
        <taxon>Bacteroidota</taxon>
        <taxon>Bacteroidia</taxon>
        <taxon>Bacteroidales</taxon>
        <taxon>Prevotellaceae</taxon>
        <taxon>Pseudoprevotella</taxon>
    </lineage>
</organism>